<feature type="compositionally biased region" description="Basic residues" evidence="2">
    <location>
        <begin position="36"/>
        <end position="45"/>
    </location>
</feature>
<feature type="region of interest" description="Disordered" evidence="2">
    <location>
        <begin position="36"/>
        <end position="113"/>
    </location>
</feature>
<organism evidence="3 4">
    <name type="scientific">Dimorphilus gyrociliatus</name>
    <dbReference type="NCBI Taxonomy" id="2664684"/>
    <lineage>
        <taxon>Eukaryota</taxon>
        <taxon>Metazoa</taxon>
        <taxon>Spiralia</taxon>
        <taxon>Lophotrochozoa</taxon>
        <taxon>Annelida</taxon>
        <taxon>Polychaeta</taxon>
        <taxon>Polychaeta incertae sedis</taxon>
        <taxon>Dinophilidae</taxon>
        <taxon>Dimorphilus</taxon>
    </lineage>
</organism>
<sequence>MDERKKRCTYKANLLKKYGEEQQTLQAEVDLHQRLKTIKKEHTRRKNDQTERSSKMSRENAVKLMQKYEREAKQAKEKLRKLEEKNKCSGSGKNENEEVKTEKNETKTKGVSEEELKEHIYRIVKEKSVKSLNAPFSMTDIIRQNHNLQKDNAEMKKELENLKRENSKLISDAVKYRKQSDAAMTQVGASEDQRKKLMDRLRKEKELNKQLYSAFTKKSADWIEHNKQMKRVYDELKLASMSPVSVVGAEERLYSQPVKKNTDYPRTMFPVEKYDRANVD</sequence>
<keyword evidence="4" id="KW-1185">Reference proteome</keyword>
<dbReference type="OrthoDB" id="9992186at2759"/>
<accession>A0A7I8VN62</accession>
<name>A0A7I8VN62_9ANNE</name>
<gene>
    <name evidence="3" type="ORF">DGYR_LOCUS5718</name>
</gene>
<dbReference type="Proteomes" id="UP000549394">
    <property type="component" value="Unassembled WGS sequence"/>
</dbReference>
<keyword evidence="1" id="KW-0175">Coiled coil</keyword>
<feature type="coiled-coil region" evidence="1">
    <location>
        <begin position="138"/>
        <end position="179"/>
    </location>
</feature>
<proteinExistence type="predicted"/>
<evidence type="ECO:0000256" key="2">
    <source>
        <dbReference type="SAM" id="MobiDB-lite"/>
    </source>
</evidence>
<protein>
    <submittedName>
        <fullName evidence="3">DgyrCDS5963</fullName>
    </submittedName>
</protein>
<evidence type="ECO:0000313" key="4">
    <source>
        <dbReference type="Proteomes" id="UP000549394"/>
    </source>
</evidence>
<evidence type="ECO:0000256" key="1">
    <source>
        <dbReference type="SAM" id="Coils"/>
    </source>
</evidence>
<dbReference type="AlphaFoldDB" id="A0A7I8VN62"/>
<evidence type="ECO:0000313" key="3">
    <source>
        <dbReference type="EMBL" id="CAD5117160.1"/>
    </source>
</evidence>
<comment type="caution">
    <text evidence="3">The sequence shown here is derived from an EMBL/GenBank/DDBJ whole genome shotgun (WGS) entry which is preliminary data.</text>
</comment>
<reference evidence="3 4" key="1">
    <citation type="submission" date="2020-08" db="EMBL/GenBank/DDBJ databases">
        <authorList>
            <person name="Hejnol A."/>
        </authorList>
    </citation>
    <scope>NUCLEOTIDE SEQUENCE [LARGE SCALE GENOMIC DNA]</scope>
</reference>
<dbReference type="EMBL" id="CAJFCJ010000007">
    <property type="protein sequence ID" value="CAD5117160.1"/>
    <property type="molecule type" value="Genomic_DNA"/>
</dbReference>
<feature type="compositionally biased region" description="Basic and acidic residues" evidence="2">
    <location>
        <begin position="46"/>
        <end position="87"/>
    </location>
</feature>
<feature type="compositionally biased region" description="Basic and acidic residues" evidence="2">
    <location>
        <begin position="94"/>
        <end position="113"/>
    </location>
</feature>